<dbReference type="AlphaFoldDB" id="A0A0C3QCC2"/>
<reference evidence="2 3" key="1">
    <citation type="submission" date="2014-04" db="EMBL/GenBank/DDBJ databases">
        <authorList>
            <consortium name="DOE Joint Genome Institute"/>
            <person name="Kuo A."/>
            <person name="Girlanda M."/>
            <person name="Perotto S."/>
            <person name="Kohler A."/>
            <person name="Nagy L.G."/>
            <person name="Floudas D."/>
            <person name="Copeland A."/>
            <person name="Barry K.W."/>
            <person name="Cichocki N."/>
            <person name="Veneault-Fourrey C."/>
            <person name="LaButti K."/>
            <person name="Lindquist E.A."/>
            <person name="Lipzen A."/>
            <person name="Lundell T."/>
            <person name="Morin E."/>
            <person name="Murat C."/>
            <person name="Sun H."/>
            <person name="Tunlid A."/>
            <person name="Henrissat B."/>
            <person name="Grigoriev I.V."/>
            <person name="Hibbett D.S."/>
            <person name="Martin F."/>
            <person name="Nordberg H.P."/>
            <person name="Cantor M.N."/>
            <person name="Hua S.X."/>
        </authorList>
    </citation>
    <scope>NUCLEOTIDE SEQUENCE [LARGE SCALE GENOMIC DNA]</scope>
    <source>
        <strain evidence="2 3">MUT 4182</strain>
    </source>
</reference>
<proteinExistence type="predicted"/>
<keyword evidence="3" id="KW-1185">Reference proteome</keyword>
<accession>A0A0C3QCC2</accession>
<protein>
    <submittedName>
        <fullName evidence="2">Uncharacterized protein</fullName>
    </submittedName>
</protein>
<dbReference type="EMBL" id="KN823116">
    <property type="protein sequence ID" value="KIO22194.1"/>
    <property type="molecule type" value="Genomic_DNA"/>
</dbReference>
<name>A0A0C3QCC2_9AGAM</name>
<gene>
    <name evidence="2" type="ORF">M407DRAFT_28279</name>
</gene>
<dbReference type="HOGENOM" id="CLU_593383_0_0_1"/>
<evidence type="ECO:0000256" key="1">
    <source>
        <dbReference type="SAM" id="MobiDB-lite"/>
    </source>
</evidence>
<dbReference type="Proteomes" id="UP000054248">
    <property type="component" value="Unassembled WGS sequence"/>
</dbReference>
<feature type="compositionally biased region" description="Low complexity" evidence="1">
    <location>
        <begin position="365"/>
        <end position="376"/>
    </location>
</feature>
<evidence type="ECO:0000313" key="2">
    <source>
        <dbReference type="EMBL" id="KIO22194.1"/>
    </source>
</evidence>
<dbReference type="OrthoDB" id="3246510at2759"/>
<feature type="region of interest" description="Disordered" evidence="1">
    <location>
        <begin position="357"/>
        <end position="461"/>
    </location>
</feature>
<reference evidence="3" key="2">
    <citation type="submission" date="2015-01" db="EMBL/GenBank/DDBJ databases">
        <title>Evolutionary Origins and Diversification of the Mycorrhizal Mutualists.</title>
        <authorList>
            <consortium name="DOE Joint Genome Institute"/>
            <consortium name="Mycorrhizal Genomics Consortium"/>
            <person name="Kohler A."/>
            <person name="Kuo A."/>
            <person name="Nagy L.G."/>
            <person name="Floudas D."/>
            <person name="Copeland A."/>
            <person name="Barry K.W."/>
            <person name="Cichocki N."/>
            <person name="Veneault-Fourrey C."/>
            <person name="LaButti K."/>
            <person name="Lindquist E.A."/>
            <person name="Lipzen A."/>
            <person name="Lundell T."/>
            <person name="Morin E."/>
            <person name="Murat C."/>
            <person name="Riley R."/>
            <person name="Ohm R."/>
            <person name="Sun H."/>
            <person name="Tunlid A."/>
            <person name="Henrissat B."/>
            <person name="Grigoriev I.V."/>
            <person name="Hibbett D.S."/>
            <person name="Martin F."/>
        </authorList>
    </citation>
    <scope>NUCLEOTIDE SEQUENCE [LARGE SCALE GENOMIC DNA]</scope>
    <source>
        <strain evidence="3">MUT 4182</strain>
    </source>
</reference>
<organism evidence="2 3">
    <name type="scientific">Tulasnella calospora MUT 4182</name>
    <dbReference type="NCBI Taxonomy" id="1051891"/>
    <lineage>
        <taxon>Eukaryota</taxon>
        <taxon>Fungi</taxon>
        <taxon>Dikarya</taxon>
        <taxon>Basidiomycota</taxon>
        <taxon>Agaricomycotina</taxon>
        <taxon>Agaricomycetes</taxon>
        <taxon>Cantharellales</taxon>
        <taxon>Tulasnellaceae</taxon>
        <taxon>Tulasnella</taxon>
    </lineage>
</organism>
<evidence type="ECO:0000313" key="3">
    <source>
        <dbReference type="Proteomes" id="UP000054248"/>
    </source>
</evidence>
<sequence>MSARLSNAHQQRAGGDQNVISTFGARLRAHKVPLEAKGHCVRLSPLEAKLATSNANVNSIPLGDMEIHRGAGRNEILQSLLGSSDEDLKKDKVARSTTTSVQEATEKKKAMLAKTLSSTQRLAQRYKSSLEISEKSRTEQEEDLKARTAMHETELQTARQCLSEQSSKVTALEASLIETDLALTKLQAEVRRLQGIDSQQVAMVDPPQREINHVESVTSQGRRVNSRRESHERCLRASSNLQMSGADVAAFEPKAARQNAEVNSLNKEVRGPAAGGEIMVSEYEERLRTLVARFRGREKLSEVESKVIRELFQLKDVAHSKEVNIYLNKIKGHSTTNKRLTTRVSQLETLLEGRLKGDDVGNNVESSPRSSSIEILSPPPAVPQQEAGQRAWHRRSSLSLPPASPHPPVTRTTSSCAEGAGSHKPTHEPGMRVTKRPHSHVWDDDDIENEMRRNIRTKGAA</sequence>